<dbReference type="OrthoDB" id="10450107at2759"/>
<feature type="region of interest" description="Disordered" evidence="1">
    <location>
        <begin position="1"/>
        <end position="43"/>
    </location>
</feature>
<name>A0A3N4JLG6_9PEZI</name>
<protein>
    <submittedName>
        <fullName evidence="2">Uncharacterized protein</fullName>
    </submittedName>
</protein>
<evidence type="ECO:0000256" key="1">
    <source>
        <dbReference type="SAM" id="MobiDB-lite"/>
    </source>
</evidence>
<feature type="compositionally biased region" description="Polar residues" evidence="1">
    <location>
        <begin position="13"/>
        <end position="22"/>
    </location>
</feature>
<keyword evidence="3" id="KW-1185">Reference proteome</keyword>
<dbReference type="Proteomes" id="UP000276215">
    <property type="component" value="Unassembled WGS sequence"/>
</dbReference>
<dbReference type="AlphaFoldDB" id="A0A3N4JLG6"/>
<evidence type="ECO:0000313" key="2">
    <source>
        <dbReference type="EMBL" id="RPA97591.1"/>
    </source>
</evidence>
<evidence type="ECO:0000313" key="3">
    <source>
        <dbReference type="Proteomes" id="UP000276215"/>
    </source>
</evidence>
<proteinExistence type="predicted"/>
<organism evidence="2 3">
    <name type="scientific">Choiromyces venosus 120613-1</name>
    <dbReference type="NCBI Taxonomy" id="1336337"/>
    <lineage>
        <taxon>Eukaryota</taxon>
        <taxon>Fungi</taxon>
        <taxon>Dikarya</taxon>
        <taxon>Ascomycota</taxon>
        <taxon>Pezizomycotina</taxon>
        <taxon>Pezizomycetes</taxon>
        <taxon>Pezizales</taxon>
        <taxon>Tuberaceae</taxon>
        <taxon>Choiromyces</taxon>
    </lineage>
</organism>
<sequence>MVGGGGGMAGNQAVLSTSGTCSSKKRRLPDMIEENDNDGDAGTMRGIVSILAAAKTEGEECKFDFLSEHLQQQGELPQRELDLEHERLDLEREKTVMEQRKTNLMMRQLEASIRMGISQAKGPESKEKKIIINDNKEESDSFFNLKDK</sequence>
<accession>A0A3N4JLG6</accession>
<dbReference type="EMBL" id="ML120403">
    <property type="protein sequence ID" value="RPA97591.1"/>
    <property type="molecule type" value="Genomic_DNA"/>
</dbReference>
<reference evidence="2 3" key="1">
    <citation type="journal article" date="2018" name="Nat. Ecol. Evol.">
        <title>Pezizomycetes genomes reveal the molecular basis of ectomycorrhizal truffle lifestyle.</title>
        <authorList>
            <person name="Murat C."/>
            <person name="Payen T."/>
            <person name="Noel B."/>
            <person name="Kuo A."/>
            <person name="Morin E."/>
            <person name="Chen J."/>
            <person name="Kohler A."/>
            <person name="Krizsan K."/>
            <person name="Balestrini R."/>
            <person name="Da Silva C."/>
            <person name="Montanini B."/>
            <person name="Hainaut M."/>
            <person name="Levati E."/>
            <person name="Barry K.W."/>
            <person name="Belfiori B."/>
            <person name="Cichocki N."/>
            <person name="Clum A."/>
            <person name="Dockter R.B."/>
            <person name="Fauchery L."/>
            <person name="Guy J."/>
            <person name="Iotti M."/>
            <person name="Le Tacon F."/>
            <person name="Lindquist E.A."/>
            <person name="Lipzen A."/>
            <person name="Malagnac F."/>
            <person name="Mello A."/>
            <person name="Molinier V."/>
            <person name="Miyauchi S."/>
            <person name="Poulain J."/>
            <person name="Riccioni C."/>
            <person name="Rubini A."/>
            <person name="Sitrit Y."/>
            <person name="Splivallo R."/>
            <person name="Traeger S."/>
            <person name="Wang M."/>
            <person name="Zifcakova L."/>
            <person name="Wipf D."/>
            <person name="Zambonelli A."/>
            <person name="Paolocci F."/>
            <person name="Nowrousian M."/>
            <person name="Ottonello S."/>
            <person name="Baldrian P."/>
            <person name="Spatafora J.W."/>
            <person name="Henrissat B."/>
            <person name="Nagy L.G."/>
            <person name="Aury J.M."/>
            <person name="Wincker P."/>
            <person name="Grigoriev I.V."/>
            <person name="Bonfante P."/>
            <person name="Martin F.M."/>
        </authorList>
    </citation>
    <scope>NUCLEOTIDE SEQUENCE [LARGE SCALE GENOMIC DNA]</scope>
    <source>
        <strain evidence="2 3">120613-1</strain>
    </source>
</reference>
<gene>
    <name evidence="2" type="ORF">L873DRAFT_1809652</name>
</gene>